<dbReference type="Pfam" id="PF03567">
    <property type="entry name" value="Sulfotransfer_2"/>
    <property type="match status" value="1"/>
</dbReference>
<evidence type="ECO:0000313" key="13">
    <source>
        <dbReference type="EMBL" id="MED6292512.1"/>
    </source>
</evidence>
<organism evidence="13 14">
    <name type="scientific">Characodon lateralis</name>
    <dbReference type="NCBI Taxonomy" id="208331"/>
    <lineage>
        <taxon>Eukaryota</taxon>
        <taxon>Metazoa</taxon>
        <taxon>Chordata</taxon>
        <taxon>Craniata</taxon>
        <taxon>Vertebrata</taxon>
        <taxon>Euteleostomi</taxon>
        <taxon>Actinopterygii</taxon>
        <taxon>Neopterygii</taxon>
        <taxon>Teleostei</taxon>
        <taxon>Neoteleostei</taxon>
        <taxon>Acanthomorphata</taxon>
        <taxon>Ovalentaria</taxon>
        <taxon>Atherinomorphae</taxon>
        <taxon>Cyprinodontiformes</taxon>
        <taxon>Goodeidae</taxon>
        <taxon>Characodon</taxon>
    </lineage>
</organism>
<evidence type="ECO:0000256" key="3">
    <source>
        <dbReference type="ARBA" id="ARBA00022679"/>
    </source>
</evidence>
<keyword evidence="8" id="KW-0472">Membrane</keyword>
<comment type="subcellular location">
    <subcellularLocation>
        <location evidence="1 11">Golgi apparatus membrane</location>
        <topology evidence="1 11">Single-pass type II membrane protein</topology>
    </subcellularLocation>
</comment>
<accession>A0ABU7EZD1</accession>
<name>A0ABU7EZD1_9TELE</name>
<dbReference type="PANTHER" id="PTHR12137">
    <property type="entry name" value="CARBOHYDRATE SULFOTRANSFERASE"/>
    <property type="match status" value="1"/>
</dbReference>
<keyword evidence="4" id="KW-0812">Transmembrane</keyword>
<evidence type="ECO:0000256" key="8">
    <source>
        <dbReference type="ARBA" id="ARBA00023136"/>
    </source>
</evidence>
<keyword evidence="9 11" id="KW-0325">Glycoprotein</keyword>
<evidence type="ECO:0000256" key="1">
    <source>
        <dbReference type="ARBA" id="ARBA00004323"/>
    </source>
</evidence>
<dbReference type="EMBL" id="JAHUTJ010073808">
    <property type="protein sequence ID" value="MED6292512.1"/>
    <property type="molecule type" value="Genomic_DNA"/>
</dbReference>
<evidence type="ECO:0000256" key="11">
    <source>
        <dbReference type="RuleBase" id="RU364020"/>
    </source>
</evidence>
<evidence type="ECO:0000256" key="4">
    <source>
        <dbReference type="ARBA" id="ARBA00022692"/>
    </source>
</evidence>
<dbReference type="PANTHER" id="PTHR12137:SF7">
    <property type="entry name" value="CARBOHYDRATE SULFOTRANSFERASE 8"/>
    <property type="match status" value="1"/>
</dbReference>
<keyword evidence="10 11" id="KW-0119">Carbohydrate metabolism</keyword>
<keyword evidence="14" id="KW-1185">Reference proteome</keyword>
<comment type="caution">
    <text evidence="13">The sequence shown here is derived from an EMBL/GenBank/DDBJ whole genome shotgun (WGS) entry which is preliminary data.</text>
</comment>
<comment type="similarity">
    <text evidence="2 11">Belongs to the sulfotransferase 2 family.</text>
</comment>
<evidence type="ECO:0000313" key="14">
    <source>
        <dbReference type="Proteomes" id="UP001352852"/>
    </source>
</evidence>
<evidence type="ECO:0000256" key="7">
    <source>
        <dbReference type="ARBA" id="ARBA00023034"/>
    </source>
</evidence>
<keyword evidence="12" id="KW-0732">Signal</keyword>
<keyword evidence="3 11" id="KW-0808">Transferase</keyword>
<keyword evidence="7 11" id="KW-0333">Golgi apparatus</keyword>
<feature type="signal peptide" evidence="12">
    <location>
        <begin position="1"/>
        <end position="28"/>
    </location>
</feature>
<protein>
    <recommendedName>
        <fullName evidence="11">Carbohydrate sulfotransferase</fullName>
        <ecNumber evidence="11">2.8.2.-</ecNumber>
    </recommendedName>
</protein>
<dbReference type="InterPro" id="IPR018011">
    <property type="entry name" value="Carb_sulfotrans_8-10"/>
</dbReference>
<evidence type="ECO:0000256" key="5">
    <source>
        <dbReference type="ARBA" id="ARBA00022968"/>
    </source>
</evidence>
<evidence type="ECO:0000256" key="2">
    <source>
        <dbReference type="ARBA" id="ARBA00006339"/>
    </source>
</evidence>
<reference evidence="13 14" key="1">
    <citation type="submission" date="2021-06" db="EMBL/GenBank/DDBJ databases">
        <authorList>
            <person name="Palmer J.M."/>
        </authorList>
    </citation>
    <scope>NUCLEOTIDE SEQUENCE [LARGE SCALE GENOMIC DNA]</scope>
    <source>
        <strain evidence="13 14">CL_MEX2019</strain>
        <tissue evidence="13">Muscle</tissue>
    </source>
</reference>
<dbReference type="EC" id="2.8.2.-" evidence="11"/>
<keyword evidence="6" id="KW-1133">Transmembrane helix</keyword>
<feature type="chain" id="PRO_5045451979" description="Carbohydrate sulfotransferase" evidence="12">
    <location>
        <begin position="29"/>
        <end position="388"/>
    </location>
</feature>
<evidence type="ECO:0000256" key="9">
    <source>
        <dbReference type="ARBA" id="ARBA00023180"/>
    </source>
</evidence>
<evidence type="ECO:0000256" key="10">
    <source>
        <dbReference type="ARBA" id="ARBA00023277"/>
    </source>
</evidence>
<dbReference type="Proteomes" id="UP001352852">
    <property type="component" value="Unassembled WGS sequence"/>
</dbReference>
<keyword evidence="5 11" id="KW-0735">Signal-anchor</keyword>
<sequence>MTPPHSLLCSLWCVLLLGVGSLLLLVHLQHLTDSVPQQNTGVPVLEPPEWPMEKLPVAARQANDIPAGLFPMSLPILRLCSDPLVGIKQRVTKRRRKQLLNSALSGGEESLQQRRTQESRRHLLTATCSRFHTVHSIRRATLQQVSRIYVEDRFRLLYCEVPKAACSNWKRVLMMLGGRAHSIQDIPHDMAHYSNHLRRLDSYDRAGIAERLRSYTKVLFTREPFERLVSAFRDKFESPNSYYHPVFGRAIISRYRANATGSALKTGAGVTFREFVQYLLDMHRPVGMDIHWEQVSKLCSPCLIPYNFIGKFESLEEDANFLLHSIGAPDNITFPNFKDRNPLEERTSSRITREYFSQLNGTERQKVFEFYYRDYLMFSYPKPFPDLH</sequence>
<evidence type="ECO:0000256" key="12">
    <source>
        <dbReference type="SAM" id="SignalP"/>
    </source>
</evidence>
<gene>
    <name evidence="13" type="ORF">CHARACLAT_000947</name>
</gene>
<evidence type="ECO:0000256" key="6">
    <source>
        <dbReference type="ARBA" id="ARBA00022989"/>
    </source>
</evidence>
<proteinExistence type="inferred from homology"/>
<dbReference type="InterPro" id="IPR005331">
    <property type="entry name" value="Sulfotransferase"/>
</dbReference>